<dbReference type="EMBL" id="CP020477">
    <property type="protein sequence ID" value="ARM74992.1"/>
    <property type="molecule type" value="Genomic_DNA"/>
</dbReference>
<keyword evidence="2" id="KW-1185">Reference proteome</keyword>
<dbReference type="OrthoDB" id="33779at2157"/>
<organism evidence="1 2">
    <name type="scientific">Acidianus manzaensis</name>
    <dbReference type="NCBI Taxonomy" id="282676"/>
    <lineage>
        <taxon>Archaea</taxon>
        <taxon>Thermoproteota</taxon>
        <taxon>Thermoprotei</taxon>
        <taxon>Sulfolobales</taxon>
        <taxon>Sulfolobaceae</taxon>
        <taxon>Acidianus</taxon>
    </lineage>
</organism>
<dbReference type="AlphaFoldDB" id="A0A1W6JXN1"/>
<name>A0A1W6JXN1_9CREN</name>
<evidence type="ECO:0000313" key="2">
    <source>
        <dbReference type="Proteomes" id="UP000193404"/>
    </source>
</evidence>
<gene>
    <name evidence="1" type="ORF">B6F84_02400</name>
</gene>
<dbReference type="Proteomes" id="UP000193404">
    <property type="component" value="Chromosome"/>
</dbReference>
<dbReference type="RefSeq" id="WP_148690746.1">
    <property type="nucleotide sequence ID" value="NZ_CP020477.1"/>
</dbReference>
<dbReference type="KEGG" id="aman:B6F84_02400"/>
<accession>A0A1W6JXN1</accession>
<reference evidence="1 2" key="1">
    <citation type="submission" date="2017-03" db="EMBL/GenBank/DDBJ databases">
        <title>Sulfur activation and transportation mechanism of thermophilic Archaea Acidianus manzaensis YN-25.</title>
        <authorList>
            <person name="Ma Y."/>
            <person name="Yang Y."/>
            <person name="Xia J."/>
        </authorList>
    </citation>
    <scope>NUCLEOTIDE SEQUENCE [LARGE SCALE GENOMIC DNA]</scope>
    <source>
        <strain evidence="1 2">YN-25</strain>
    </source>
</reference>
<evidence type="ECO:0000313" key="1">
    <source>
        <dbReference type="EMBL" id="ARM74992.1"/>
    </source>
</evidence>
<dbReference type="GeneID" id="41589733"/>
<sequence>MAILKVYSHPNEAMVSCLLIDEKGNEKDIMTISLEDNGVHVHKLLGEENYYILPPIAQIDTLVREVIEEVAEELNIDTIVFKFGDYNEDTDDLILSDAWYNIERLALAASKHTALSSDVESKIVIGIVKFSAYLYASTIIRKEDTFPLLQIIYDRSSNPSIIKIYNELGQVVEERRENIENFEEYVKSMLSSNDDVAIVYRESLDEIPSPKEVTNNNGEKYFVGIIFKYLAGFVPSISDSHLNLNKKERIIIKNKKKFVRLLRAILYLDRFSKDGGVEVIIPSYTVPLHMLPLEISKLKGKAEKFLSNKLGLKGDNYFGANEEILKELSNEKNFISDNFYLDLRILPIPFIIVASTKQQFDEYAKRIMNGPTSDGYEILDELIKENLSTFFIGYLMSLEEALIIYSDIFNELSKDEK</sequence>
<protein>
    <submittedName>
        <fullName evidence="1">Uncharacterized protein</fullName>
    </submittedName>
</protein>
<proteinExistence type="predicted"/>